<evidence type="ECO:0000313" key="2">
    <source>
        <dbReference type="EMBL" id="EFJ42566.1"/>
    </source>
</evidence>
<name>D8UCK1_VOLCA</name>
<protein>
    <submittedName>
        <fullName evidence="2">Uncharacterized protein</fullName>
    </submittedName>
</protein>
<gene>
    <name evidence="2" type="ORF">VOLCADRAFT_97366</name>
</gene>
<dbReference type="EMBL" id="GL378381">
    <property type="protein sequence ID" value="EFJ42566.1"/>
    <property type="molecule type" value="Genomic_DNA"/>
</dbReference>
<sequence>MRGIFAHLHNVLYPGEDITQVADRAKLGGETLKTLADKWEKPVLTDLATLQKVKDLECEVKDLEQEHRQAPGLSIDACLSQRKPTQSRKSGMGAHPFQHRTACKCGMETTEGTCRGTGTTVTA</sequence>
<evidence type="ECO:0000256" key="1">
    <source>
        <dbReference type="SAM" id="MobiDB-lite"/>
    </source>
</evidence>
<dbReference type="RefSeq" id="XP_002956422.1">
    <property type="nucleotide sequence ID" value="XM_002956376.1"/>
</dbReference>
<dbReference type="Proteomes" id="UP000001058">
    <property type="component" value="Unassembled WGS sequence"/>
</dbReference>
<organism evidence="3">
    <name type="scientific">Volvox carteri f. nagariensis</name>
    <dbReference type="NCBI Taxonomy" id="3068"/>
    <lineage>
        <taxon>Eukaryota</taxon>
        <taxon>Viridiplantae</taxon>
        <taxon>Chlorophyta</taxon>
        <taxon>core chlorophytes</taxon>
        <taxon>Chlorophyceae</taxon>
        <taxon>CS clade</taxon>
        <taxon>Chlamydomonadales</taxon>
        <taxon>Volvocaceae</taxon>
        <taxon>Volvox</taxon>
    </lineage>
</organism>
<dbReference type="GeneID" id="9619314"/>
<keyword evidence="3" id="KW-1185">Reference proteome</keyword>
<dbReference type="eggNOG" id="ENOG502QPQQ">
    <property type="taxonomic scope" value="Eukaryota"/>
</dbReference>
<dbReference type="AlphaFoldDB" id="D8UCK1"/>
<dbReference type="KEGG" id="vcn:VOLCADRAFT_97366"/>
<reference evidence="2 3" key="1">
    <citation type="journal article" date="2010" name="Science">
        <title>Genomic analysis of organismal complexity in the multicellular green alga Volvox carteri.</title>
        <authorList>
            <person name="Prochnik S.E."/>
            <person name="Umen J."/>
            <person name="Nedelcu A.M."/>
            <person name="Hallmann A."/>
            <person name="Miller S.M."/>
            <person name="Nishii I."/>
            <person name="Ferris P."/>
            <person name="Kuo A."/>
            <person name="Mitros T."/>
            <person name="Fritz-Laylin L.K."/>
            <person name="Hellsten U."/>
            <person name="Chapman J."/>
            <person name="Simakov O."/>
            <person name="Rensing S.A."/>
            <person name="Terry A."/>
            <person name="Pangilinan J."/>
            <person name="Kapitonov V."/>
            <person name="Jurka J."/>
            <person name="Salamov A."/>
            <person name="Shapiro H."/>
            <person name="Schmutz J."/>
            <person name="Grimwood J."/>
            <person name="Lindquist E."/>
            <person name="Lucas S."/>
            <person name="Grigoriev I.V."/>
            <person name="Schmitt R."/>
            <person name="Kirk D."/>
            <person name="Rokhsar D.S."/>
        </authorList>
    </citation>
    <scope>NUCLEOTIDE SEQUENCE [LARGE SCALE GENOMIC DNA]</scope>
    <source>
        <strain evidence="3">f. Nagariensis / Eve</strain>
    </source>
</reference>
<accession>D8UCK1</accession>
<proteinExistence type="predicted"/>
<dbReference type="InParanoid" id="D8UCK1"/>
<feature type="region of interest" description="Disordered" evidence="1">
    <location>
        <begin position="74"/>
        <end position="95"/>
    </location>
</feature>
<evidence type="ECO:0000313" key="3">
    <source>
        <dbReference type="Proteomes" id="UP000001058"/>
    </source>
</evidence>